<keyword evidence="3 5" id="KW-1133">Transmembrane helix</keyword>
<dbReference type="AlphaFoldDB" id="A0A0F8Z7M9"/>
<keyword evidence="4 5" id="KW-0472">Membrane</keyword>
<comment type="subcellular location">
    <subcellularLocation>
        <location evidence="1">Membrane</location>
        <topology evidence="1">Multi-pass membrane protein</topology>
    </subcellularLocation>
</comment>
<evidence type="ECO:0000256" key="5">
    <source>
        <dbReference type="SAM" id="Phobius"/>
    </source>
</evidence>
<dbReference type="GO" id="GO:0016020">
    <property type="term" value="C:membrane"/>
    <property type="evidence" value="ECO:0007669"/>
    <property type="project" value="UniProtKB-SubCell"/>
</dbReference>
<dbReference type="SUPFAM" id="SSF161098">
    <property type="entry name" value="MetI-like"/>
    <property type="match status" value="1"/>
</dbReference>
<name>A0A0F8Z7M9_9ZZZZ</name>
<evidence type="ECO:0000256" key="2">
    <source>
        <dbReference type="ARBA" id="ARBA00022692"/>
    </source>
</evidence>
<reference evidence="6" key="1">
    <citation type="journal article" date="2015" name="Nature">
        <title>Complex archaea that bridge the gap between prokaryotes and eukaryotes.</title>
        <authorList>
            <person name="Spang A."/>
            <person name="Saw J.H."/>
            <person name="Jorgensen S.L."/>
            <person name="Zaremba-Niedzwiedzka K."/>
            <person name="Martijn J."/>
            <person name="Lind A.E."/>
            <person name="van Eijk R."/>
            <person name="Schleper C."/>
            <person name="Guy L."/>
            <person name="Ettema T.J."/>
        </authorList>
    </citation>
    <scope>NUCLEOTIDE SEQUENCE</scope>
</reference>
<feature type="transmembrane region" description="Helical" evidence="5">
    <location>
        <begin position="12"/>
        <end position="30"/>
    </location>
</feature>
<keyword evidence="2 5" id="KW-0812">Transmembrane</keyword>
<proteinExistence type="predicted"/>
<evidence type="ECO:0000313" key="6">
    <source>
        <dbReference type="EMBL" id="KKK89738.1"/>
    </source>
</evidence>
<accession>A0A0F8Z7M9</accession>
<feature type="non-terminal residue" evidence="6">
    <location>
        <position position="70"/>
    </location>
</feature>
<evidence type="ECO:0000256" key="3">
    <source>
        <dbReference type="ARBA" id="ARBA00022989"/>
    </source>
</evidence>
<organism evidence="6">
    <name type="scientific">marine sediment metagenome</name>
    <dbReference type="NCBI Taxonomy" id="412755"/>
    <lineage>
        <taxon>unclassified sequences</taxon>
        <taxon>metagenomes</taxon>
        <taxon>ecological metagenomes</taxon>
    </lineage>
</organism>
<dbReference type="InterPro" id="IPR035906">
    <property type="entry name" value="MetI-like_sf"/>
</dbReference>
<comment type="caution">
    <text evidence="6">The sequence shown here is derived from an EMBL/GenBank/DDBJ whole genome shotgun (WGS) entry which is preliminary data.</text>
</comment>
<gene>
    <name evidence="6" type="ORF">LCGC14_2730100</name>
</gene>
<protein>
    <recommendedName>
        <fullName evidence="7">ABC transmembrane type-1 domain-containing protein</fullName>
    </recommendedName>
</protein>
<sequence length="70" mass="8370">MEQKYYARVLKFVLVIIVTVLFLFPIYWMATMAFKPFPEWTAATGKIFWVPNNPTLNNFRTLFTRDINFS</sequence>
<evidence type="ECO:0008006" key="7">
    <source>
        <dbReference type="Google" id="ProtNLM"/>
    </source>
</evidence>
<evidence type="ECO:0000256" key="1">
    <source>
        <dbReference type="ARBA" id="ARBA00004141"/>
    </source>
</evidence>
<dbReference type="EMBL" id="LAZR01049400">
    <property type="protein sequence ID" value="KKK89738.1"/>
    <property type="molecule type" value="Genomic_DNA"/>
</dbReference>
<evidence type="ECO:0000256" key="4">
    <source>
        <dbReference type="ARBA" id="ARBA00023136"/>
    </source>
</evidence>
<dbReference type="Gene3D" id="1.10.3720.10">
    <property type="entry name" value="MetI-like"/>
    <property type="match status" value="1"/>
</dbReference>